<sequence length="424" mass="47355">MERTFSASGRMRNLACILLLMAVLLSLAGCGLNANASGDGKIHLKLWYWNRSIDDNLLAQVNKVFPNVVLEPQKMSDYDAKVRTTMAAHNGVPDILAINSNISIYFPDEDQFYDLNTLGAKEIKSQYLEWKWNYGLTPKNRQIAIPMDTGPTALFYRADLFEKAGLPSDPEEVSAQIKTWDDYFALGQKLKQATNGQVYVVDSLTNLYTQLMSQSPKLYFDRDGNYIGDQEHVKRNWDLAVKAYQMGIDGKIVSSEWNKAANNGRIGAFVHAVWEKQILADAAPDTKGKWRIARAPGGDGNNGGSFLTITKYCQHPKEAFEVIKWLQSPQNQLTAYKTMQLFPSALDALKSPELAQPEPFFGGQRTTEIFSAAAVNVPNSYSAPDDSVVSTAITDQLTLIELQGKNPEQAWQDAQNEARRVLLR</sequence>
<dbReference type="PANTHER" id="PTHR43649">
    <property type="entry name" value="ARABINOSE-BINDING PROTEIN-RELATED"/>
    <property type="match status" value="1"/>
</dbReference>
<dbReference type="InterPro" id="IPR006059">
    <property type="entry name" value="SBP"/>
</dbReference>
<keyword evidence="2" id="KW-1185">Reference proteome</keyword>
<evidence type="ECO:0000313" key="1">
    <source>
        <dbReference type="EMBL" id="PZW36709.1"/>
    </source>
</evidence>
<dbReference type="InterPro" id="IPR050490">
    <property type="entry name" value="Bact_solute-bd_prot1"/>
</dbReference>
<organism evidence="1 2">
    <name type="scientific">Thermosporothrix hazakensis</name>
    <dbReference type="NCBI Taxonomy" id="644383"/>
    <lineage>
        <taxon>Bacteria</taxon>
        <taxon>Bacillati</taxon>
        <taxon>Chloroflexota</taxon>
        <taxon>Ktedonobacteria</taxon>
        <taxon>Ktedonobacterales</taxon>
        <taxon>Thermosporotrichaceae</taxon>
        <taxon>Thermosporothrix</taxon>
    </lineage>
</organism>
<dbReference type="Proteomes" id="UP000248806">
    <property type="component" value="Unassembled WGS sequence"/>
</dbReference>
<accession>A0A326US53</accession>
<name>A0A326US53_THEHA</name>
<dbReference type="EMBL" id="QKUF01000001">
    <property type="protein sequence ID" value="PZW36709.1"/>
    <property type="molecule type" value="Genomic_DNA"/>
</dbReference>
<dbReference type="Pfam" id="PF01547">
    <property type="entry name" value="SBP_bac_1"/>
    <property type="match status" value="1"/>
</dbReference>
<proteinExistence type="predicted"/>
<dbReference type="Gene3D" id="3.40.190.10">
    <property type="entry name" value="Periplasmic binding protein-like II"/>
    <property type="match status" value="1"/>
</dbReference>
<gene>
    <name evidence="1" type="ORF">EI42_00890</name>
</gene>
<evidence type="ECO:0000313" key="2">
    <source>
        <dbReference type="Proteomes" id="UP000248806"/>
    </source>
</evidence>
<reference evidence="1 2" key="1">
    <citation type="submission" date="2018-06" db="EMBL/GenBank/DDBJ databases">
        <title>Genomic Encyclopedia of Archaeal and Bacterial Type Strains, Phase II (KMG-II): from individual species to whole genera.</title>
        <authorList>
            <person name="Goeker M."/>
        </authorList>
    </citation>
    <scope>NUCLEOTIDE SEQUENCE [LARGE SCALE GENOMIC DNA]</scope>
    <source>
        <strain evidence="1 2">ATCC BAA-1881</strain>
    </source>
</reference>
<dbReference type="PROSITE" id="PS51257">
    <property type="entry name" value="PROKAR_LIPOPROTEIN"/>
    <property type="match status" value="1"/>
</dbReference>
<dbReference type="SUPFAM" id="SSF53850">
    <property type="entry name" value="Periplasmic binding protein-like II"/>
    <property type="match status" value="1"/>
</dbReference>
<protein>
    <submittedName>
        <fullName evidence="1">Cellobiose transport system substrate-binding protein</fullName>
    </submittedName>
</protein>
<dbReference type="RefSeq" id="WP_211326011.1">
    <property type="nucleotide sequence ID" value="NZ_BIFX01000001.1"/>
</dbReference>
<dbReference type="PANTHER" id="PTHR43649:SF32">
    <property type="entry name" value="SUGAR BINDING SECRETED PROTEIN"/>
    <property type="match status" value="1"/>
</dbReference>
<dbReference type="AlphaFoldDB" id="A0A326US53"/>
<comment type="caution">
    <text evidence="1">The sequence shown here is derived from an EMBL/GenBank/DDBJ whole genome shotgun (WGS) entry which is preliminary data.</text>
</comment>